<proteinExistence type="predicted"/>
<sequence length="160" mass="17177">MAGVAGRSGRKPKPAEKKLAAGNPGKRAINKDTPSYGEITNVFVPEWLQGHGRDLWEHLAPLLCREKILQATDIQNLEAYCAAYGRFRSAEEEIQKHGIVVEGAQGGPLKNPAATIANEALKQMATYGSFLGLDPSSRQRMQGPKKPTKGNPFAVLLGGG</sequence>
<dbReference type="OrthoDB" id="9098057at2"/>
<dbReference type="Proteomes" id="UP000239990">
    <property type="component" value="Unassembled WGS sequence"/>
</dbReference>
<comment type="caution">
    <text evidence="2">The sequence shown here is derived from an EMBL/GenBank/DDBJ whole genome shotgun (WGS) entry which is preliminary data.</text>
</comment>
<accession>A0A2S5GR24</accession>
<name>A0A2S5GR24_9BURK</name>
<dbReference type="InterPro" id="IPR006448">
    <property type="entry name" value="Phage_term_ssu_P27"/>
</dbReference>
<protein>
    <submittedName>
        <fullName evidence="2">Phage terminase small subunit P27 family</fullName>
    </submittedName>
</protein>
<gene>
    <name evidence="2" type="ORF">C4E15_14345</name>
</gene>
<evidence type="ECO:0000313" key="2">
    <source>
        <dbReference type="EMBL" id="PPA75291.1"/>
    </source>
</evidence>
<dbReference type="RefSeq" id="WP_104143984.1">
    <property type="nucleotide sequence ID" value="NZ_PREU01000006.1"/>
</dbReference>
<evidence type="ECO:0000256" key="1">
    <source>
        <dbReference type="SAM" id="MobiDB-lite"/>
    </source>
</evidence>
<feature type="region of interest" description="Disordered" evidence="1">
    <location>
        <begin position="1"/>
        <end position="33"/>
    </location>
</feature>
<organism evidence="2 3">
    <name type="scientific">Achromobacter spanius</name>
    <dbReference type="NCBI Taxonomy" id="217203"/>
    <lineage>
        <taxon>Bacteria</taxon>
        <taxon>Pseudomonadati</taxon>
        <taxon>Pseudomonadota</taxon>
        <taxon>Betaproteobacteria</taxon>
        <taxon>Burkholderiales</taxon>
        <taxon>Alcaligenaceae</taxon>
        <taxon>Achromobacter</taxon>
    </lineage>
</organism>
<evidence type="ECO:0000313" key="3">
    <source>
        <dbReference type="Proteomes" id="UP000239990"/>
    </source>
</evidence>
<dbReference type="AlphaFoldDB" id="A0A2S5GR24"/>
<dbReference type="Pfam" id="PF05119">
    <property type="entry name" value="Terminase_4"/>
    <property type="match status" value="1"/>
</dbReference>
<reference evidence="2 3" key="1">
    <citation type="submission" date="2018-02" db="EMBL/GenBank/DDBJ databases">
        <title>Draft Genome of Achromobacter spanius stain 6.</title>
        <authorList>
            <person name="Gunasekera T.S."/>
            <person name="Radwan O."/>
            <person name="Ruiz O.N."/>
        </authorList>
    </citation>
    <scope>NUCLEOTIDE SEQUENCE [LARGE SCALE GENOMIC DNA]</scope>
    <source>
        <strain evidence="2 3">6</strain>
    </source>
</reference>
<dbReference type="NCBIfam" id="TIGR01558">
    <property type="entry name" value="sm_term_P27"/>
    <property type="match status" value="1"/>
</dbReference>
<dbReference type="EMBL" id="PREU01000006">
    <property type="protein sequence ID" value="PPA75291.1"/>
    <property type="molecule type" value="Genomic_DNA"/>
</dbReference>